<accession>A0A165ACA3</accession>
<name>A0A165ACA3_9AGAM</name>
<protein>
    <submittedName>
        <fullName evidence="2">Uncharacterized protein</fullName>
    </submittedName>
</protein>
<feature type="transmembrane region" description="Helical" evidence="1">
    <location>
        <begin position="6"/>
        <end position="27"/>
    </location>
</feature>
<keyword evidence="1" id="KW-0812">Transmembrane</keyword>
<gene>
    <name evidence="2" type="ORF">SISNIDRAFT_447585</name>
</gene>
<keyword evidence="1" id="KW-0472">Membrane</keyword>
<dbReference type="AlphaFoldDB" id="A0A165ACA3"/>
<keyword evidence="1" id="KW-1133">Transmembrane helix</keyword>
<dbReference type="PROSITE" id="PS51257">
    <property type="entry name" value="PROKAR_LIPOPROTEIN"/>
    <property type="match status" value="1"/>
</dbReference>
<sequence length="50" mass="5326">MARLCPMIFVVVVIACGSVWFVVRLHLVPGIGVRAGGSLRQSESSLLDVS</sequence>
<evidence type="ECO:0000313" key="3">
    <source>
        <dbReference type="Proteomes" id="UP000076722"/>
    </source>
</evidence>
<reference evidence="2 3" key="1">
    <citation type="journal article" date="2016" name="Mol. Biol. Evol.">
        <title>Comparative Genomics of Early-Diverging Mushroom-Forming Fungi Provides Insights into the Origins of Lignocellulose Decay Capabilities.</title>
        <authorList>
            <person name="Nagy L.G."/>
            <person name="Riley R."/>
            <person name="Tritt A."/>
            <person name="Adam C."/>
            <person name="Daum C."/>
            <person name="Floudas D."/>
            <person name="Sun H."/>
            <person name="Yadav J.S."/>
            <person name="Pangilinan J."/>
            <person name="Larsson K.H."/>
            <person name="Matsuura K."/>
            <person name="Barry K."/>
            <person name="Labutti K."/>
            <person name="Kuo R."/>
            <person name="Ohm R.A."/>
            <person name="Bhattacharya S.S."/>
            <person name="Shirouzu T."/>
            <person name="Yoshinaga Y."/>
            <person name="Martin F.M."/>
            <person name="Grigoriev I.V."/>
            <person name="Hibbett D.S."/>
        </authorList>
    </citation>
    <scope>NUCLEOTIDE SEQUENCE [LARGE SCALE GENOMIC DNA]</scope>
    <source>
        <strain evidence="2 3">HHB9708</strain>
    </source>
</reference>
<keyword evidence="3" id="KW-1185">Reference proteome</keyword>
<evidence type="ECO:0000256" key="1">
    <source>
        <dbReference type="SAM" id="Phobius"/>
    </source>
</evidence>
<organism evidence="2 3">
    <name type="scientific">Sistotremastrum niveocremeum HHB9708</name>
    <dbReference type="NCBI Taxonomy" id="1314777"/>
    <lineage>
        <taxon>Eukaryota</taxon>
        <taxon>Fungi</taxon>
        <taxon>Dikarya</taxon>
        <taxon>Basidiomycota</taxon>
        <taxon>Agaricomycotina</taxon>
        <taxon>Agaricomycetes</taxon>
        <taxon>Sistotremastrales</taxon>
        <taxon>Sistotremastraceae</taxon>
        <taxon>Sertulicium</taxon>
        <taxon>Sertulicium niveocremeum</taxon>
    </lineage>
</organism>
<evidence type="ECO:0000313" key="2">
    <source>
        <dbReference type="EMBL" id="KZS98776.1"/>
    </source>
</evidence>
<proteinExistence type="predicted"/>
<dbReference type="Proteomes" id="UP000076722">
    <property type="component" value="Unassembled WGS sequence"/>
</dbReference>
<dbReference type="EMBL" id="KV419394">
    <property type="protein sequence ID" value="KZS98776.1"/>
    <property type="molecule type" value="Genomic_DNA"/>
</dbReference>